<dbReference type="OrthoDB" id="5387895at2759"/>
<feature type="region of interest" description="Disordered" evidence="1">
    <location>
        <begin position="302"/>
        <end position="325"/>
    </location>
</feature>
<organism evidence="2 3">
    <name type="scientific">Hapsidospora chrysogenum (strain ATCC 11550 / CBS 779.69 / DSM 880 / IAM 14645 / JCM 23072 / IMI 49137)</name>
    <name type="common">Acremonium chrysogenum</name>
    <dbReference type="NCBI Taxonomy" id="857340"/>
    <lineage>
        <taxon>Eukaryota</taxon>
        <taxon>Fungi</taxon>
        <taxon>Dikarya</taxon>
        <taxon>Ascomycota</taxon>
        <taxon>Pezizomycotina</taxon>
        <taxon>Sordariomycetes</taxon>
        <taxon>Hypocreomycetidae</taxon>
        <taxon>Hypocreales</taxon>
        <taxon>Bionectriaceae</taxon>
        <taxon>Hapsidospora</taxon>
    </lineage>
</organism>
<evidence type="ECO:0008006" key="4">
    <source>
        <dbReference type="Google" id="ProtNLM"/>
    </source>
</evidence>
<feature type="compositionally biased region" description="Acidic residues" evidence="1">
    <location>
        <begin position="30"/>
        <end position="45"/>
    </location>
</feature>
<evidence type="ECO:0000313" key="2">
    <source>
        <dbReference type="EMBL" id="KFH47207.1"/>
    </source>
</evidence>
<proteinExistence type="predicted"/>
<reference evidence="3" key="1">
    <citation type="journal article" date="2014" name="Genome Announc.">
        <title>Genome sequence and annotation of Acremonium chrysogenum, producer of the beta-lactam antibiotic cephalosporin C.</title>
        <authorList>
            <person name="Terfehr D."/>
            <person name="Dahlmann T.A."/>
            <person name="Specht T."/>
            <person name="Zadra I."/>
            <person name="Kuernsteiner H."/>
            <person name="Kueck U."/>
        </authorList>
    </citation>
    <scope>NUCLEOTIDE SEQUENCE [LARGE SCALE GENOMIC DNA]</scope>
    <source>
        <strain evidence="3">ATCC 11550 / CBS 779.69 / DSM 880 / IAM 14645 / JCM 23072 / IMI 49137</strain>
    </source>
</reference>
<comment type="caution">
    <text evidence="2">The sequence shown here is derived from an EMBL/GenBank/DDBJ whole genome shotgun (WGS) entry which is preliminary data.</text>
</comment>
<dbReference type="Proteomes" id="UP000029964">
    <property type="component" value="Unassembled WGS sequence"/>
</dbReference>
<gene>
    <name evidence="2" type="ORF">ACRE_019490</name>
</gene>
<feature type="compositionally biased region" description="Basic and acidic residues" evidence="1">
    <location>
        <begin position="483"/>
        <end position="492"/>
    </location>
</feature>
<evidence type="ECO:0000256" key="1">
    <source>
        <dbReference type="SAM" id="MobiDB-lite"/>
    </source>
</evidence>
<protein>
    <recommendedName>
        <fullName evidence="4">SWIM-type domain-containing protein</fullName>
    </recommendedName>
</protein>
<dbReference type="HOGENOM" id="CLU_029638_0_0_1"/>
<feature type="region of interest" description="Disordered" evidence="1">
    <location>
        <begin position="472"/>
        <end position="492"/>
    </location>
</feature>
<dbReference type="EMBL" id="JPKY01000011">
    <property type="protein sequence ID" value="KFH47207.1"/>
    <property type="molecule type" value="Genomic_DNA"/>
</dbReference>
<keyword evidence="3" id="KW-1185">Reference proteome</keyword>
<sequence length="492" mass="54475">MPPTTRSMSREGPVMVSPSYQSVTESNSSIDDDSDSDDFDWDEDAPAVVRSPTRLLYRLDNLPAKARNAVRDTFHDPPRIALQRCRRIDGTYAFQMTELVTRSVRISAPEDGGSSSLVTCSCCNNGEEEHQDPCPCPHLLWLLDQLLKQTLYHHDRNQPLNMDPRGYAQEMGDPFQNISRHHLDVLAAGIHCPVVGPDSEGHVDPTRTLEARELLASIYSAAPDQFRPDIFDHPVPGRRVIKRNDLDRSVFRMLLDNGHFFQYLLSLSRPSDPINDPFRKLSQRVDLVLRSLDAAAAAEVPSSSAAAAATASPSSTSAGDPREHPTTVAWAARHIHGCVGDIRSALYSRDHPLRPPEALSAASTLVHILSAVISRNRDMITTTTTTTTTTTHKKEGGNSSRINRNLYLRLVGDRDQDFVIGVLALIPEAASQFLDTLEDLLERIGVHGAPASYVGRFRALLARLRASRIGSGFKRQGQGQASSEDRRSKRRR</sequence>
<feature type="region of interest" description="Disordered" evidence="1">
    <location>
        <begin position="1"/>
        <end position="45"/>
    </location>
</feature>
<accession>A0A086TCX5</accession>
<name>A0A086TCX5_HAPC1</name>
<dbReference type="AlphaFoldDB" id="A0A086TCX5"/>
<feature type="compositionally biased region" description="Low complexity" evidence="1">
    <location>
        <begin position="302"/>
        <end position="318"/>
    </location>
</feature>
<evidence type="ECO:0000313" key="3">
    <source>
        <dbReference type="Proteomes" id="UP000029964"/>
    </source>
</evidence>